<dbReference type="Gene3D" id="3.40.50.12780">
    <property type="entry name" value="N-terminal domain of ligase-like"/>
    <property type="match status" value="1"/>
</dbReference>
<organism evidence="1 2">
    <name type="scientific">Callosobruchus maculatus</name>
    <name type="common">Southern cowpea weevil</name>
    <name type="synonym">Pulse bruchid</name>
    <dbReference type="NCBI Taxonomy" id="64391"/>
    <lineage>
        <taxon>Eukaryota</taxon>
        <taxon>Metazoa</taxon>
        <taxon>Ecdysozoa</taxon>
        <taxon>Arthropoda</taxon>
        <taxon>Hexapoda</taxon>
        <taxon>Insecta</taxon>
        <taxon>Pterygota</taxon>
        <taxon>Neoptera</taxon>
        <taxon>Endopterygota</taxon>
        <taxon>Coleoptera</taxon>
        <taxon>Polyphaga</taxon>
        <taxon>Cucujiformia</taxon>
        <taxon>Chrysomeloidea</taxon>
        <taxon>Chrysomelidae</taxon>
        <taxon>Bruchinae</taxon>
        <taxon>Bruchini</taxon>
        <taxon>Callosobruchus</taxon>
    </lineage>
</organism>
<gene>
    <name evidence="1" type="ORF">CALMAC_LOCUS5166</name>
</gene>
<evidence type="ECO:0000313" key="1">
    <source>
        <dbReference type="EMBL" id="VEN41287.1"/>
    </source>
</evidence>
<protein>
    <recommendedName>
        <fullName evidence="3">AMP-dependent synthetase/ligase domain-containing protein</fullName>
    </recommendedName>
</protein>
<evidence type="ECO:0000313" key="2">
    <source>
        <dbReference type="Proteomes" id="UP000410492"/>
    </source>
</evidence>
<dbReference type="InterPro" id="IPR042099">
    <property type="entry name" value="ANL_N_sf"/>
</dbReference>
<dbReference type="OrthoDB" id="10253869at2759"/>
<dbReference type="Proteomes" id="UP000410492">
    <property type="component" value="Unassembled WGS sequence"/>
</dbReference>
<evidence type="ECO:0008006" key="3">
    <source>
        <dbReference type="Google" id="ProtNLM"/>
    </source>
</evidence>
<dbReference type="EMBL" id="CAACVG010006730">
    <property type="protein sequence ID" value="VEN41287.1"/>
    <property type="molecule type" value="Genomic_DNA"/>
</dbReference>
<proteinExistence type="predicted"/>
<keyword evidence="2" id="KW-1185">Reference proteome</keyword>
<reference evidence="1 2" key="1">
    <citation type="submission" date="2019-01" db="EMBL/GenBank/DDBJ databases">
        <authorList>
            <person name="Sayadi A."/>
        </authorList>
    </citation>
    <scope>NUCLEOTIDE SEQUENCE [LARGE SCALE GENOMIC DNA]</scope>
</reference>
<name>A0A653C057_CALMS</name>
<sequence length="72" mass="7776">MRDLLPGTFVFQLYGQSEVAGALTMFNTRSVKDLLLLDKNPSSVGKVIPGIRCKSTLTQRSSAVQTKAESCA</sequence>
<dbReference type="AlphaFoldDB" id="A0A653C057"/>
<accession>A0A653C057</accession>